<organism evidence="1 2">
    <name type="scientific">Sphingomonas changnyeongensis</name>
    <dbReference type="NCBI Taxonomy" id="2698679"/>
    <lineage>
        <taxon>Bacteria</taxon>
        <taxon>Pseudomonadati</taxon>
        <taxon>Pseudomonadota</taxon>
        <taxon>Alphaproteobacteria</taxon>
        <taxon>Sphingomonadales</taxon>
        <taxon>Sphingomonadaceae</taxon>
        <taxon>Sphingomonas</taxon>
    </lineage>
</organism>
<dbReference type="EMBL" id="CP047895">
    <property type="protein sequence ID" value="QHL89652.1"/>
    <property type="molecule type" value="Genomic_DNA"/>
</dbReference>
<gene>
    <name evidence="1" type="ORF">GVO57_00970</name>
</gene>
<sequence>MLVAVIAVLLMAAPGPDMIVVRPDQPVAALVEDRPVALGLRTGSIDRINLNAATVARLGLKPAGLMGKVSLKIGRTRIMDGRNRPVGYAVGGRTAKGRVIWFDGLDGPHDGTIGPFAFPQARIAVELGGGGGQAHAFPLAGAIDTAGYTPVERGSAEGNPDGRWGFGLSFGVEHDYRLPLASAATGAALLAELGGTVTDEVWDEEILLGVTRPVRRVVLARPLEIGPFRLTEIAVRVRDRRDAMGAGDALPEPPRPDDDPAEIVVTGRQQGGMRPIYTLEIGRPVLAACRSITFDKAARQILLDCPPAS</sequence>
<accession>A0A7Z2S7I4</accession>
<dbReference type="AlphaFoldDB" id="A0A7Z2S7I4"/>
<dbReference type="Proteomes" id="UP000464468">
    <property type="component" value="Chromosome"/>
</dbReference>
<evidence type="ECO:0000313" key="2">
    <source>
        <dbReference type="Proteomes" id="UP000464468"/>
    </source>
</evidence>
<protein>
    <submittedName>
        <fullName evidence="1">Uncharacterized protein</fullName>
    </submittedName>
</protein>
<name>A0A7Z2S7I4_9SPHN</name>
<reference evidence="1 2" key="1">
    <citation type="submission" date="2020-01" db="EMBL/GenBank/DDBJ databases">
        <title>Sphingomonas sp. C33 whole genome sequece.</title>
        <authorList>
            <person name="Park C."/>
        </authorList>
    </citation>
    <scope>NUCLEOTIDE SEQUENCE [LARGE SCALE GENOMIC DNA]</scope>
    <source>
        <strain evidence="1 2">C33</strain>
    </source>
</reference>
<keyword evidence="2" id="KW-1185">Reference proteome</keyword>
<evidence type="ECO:0000313" key="1">
    <source>
        <dbReference type="EMBL" id="QHL89652.1"/>
    </source>
</evidence>
<dbReference type="KEGG" id="schy:GVO57_00970"/>
<proteinExistence type="predicted"/>
<dbReference type="RefSeq" id="WP_160591098.1">
    <property type="nucleotide sequence ID" value="NZ_CP047895.1"/>
</dbReference>